<reference evidence="1" key="1">
    <citation type="journal article" date="2012" name="PLoS ONE">
        <title>Gene sets for utilization of primary and secondary nutrition supplies in the distal gut of endangered iberian lynx.</title>
        <authorList>
            <person name="Alcaide M."/>
            <person name="Messina E."/>
            <person name="Richter M."/>
            <person name="Bargiela R."/>
            <person name="Peplies J."/>
            <person name="Huws S.A."/>
            <person name="Newbold C.J."/>
            <person name="Golyshin P.N."/>
            <person name="Simon M.A."/>
            <person name="Lopez G."/>
            <person name="Yakimov M.M."/>
            <person name="Ferrer M."/>
        </authorList>
    </citation>
    <scope>NUCLEOTIDE SEQUENCE</scope>
</reference>
<proteinExistence type="predicted"/>
<sequence>MSKSITFNVKVLVDGKEQVVSMTSNVKELQNEQGRILGGLTQETRSFATAMAQSDRRSL</sequence>
<name>J9GRI2_9ZZZZ</name>
<comment type="caution">
    <text evidence="1">The sequence shown here is derived from an EMBL/GenBank/DDBJ whole genome shotgun (WGS) entry which is preliminary data.</text>
</comment>
<evidence type="ECO:0000313" key="1">
    <source>
        <dbReference type="EMBL" id="EJX10519.1"/>
    </source>
</evidence>
<gene>
    <name evidence="1" type="ORF">EVA_01080</name>
</gene>
<dbReference type="AlphaFoldDB" id="J9GRI2"/>
<organism evidence="1">
    <name type="scientific">gut metagenome</name>
    <dbReference type="NCBI Taxonomy" id="749906"/>
    <lineage>
        <taxon>unclassified sequences</taxon>
        <taxon>metagenomes</taxon>
        <taxon>organismal metagenomes</taxon>
    </lineage>
</organism>
<accession>J9GRI2</accession>
<dbReference type="EMBL" id="AMCI01000167">
    <property type="protein sequence ID" value="EJX10519.1"/>
    <property type="molecule type" value="Genomic_DNA"/>
</dbReference>
<protein>
    <submittedName>
        <fullName evidence="1">Uncharacterized protein</fullName>
    </submittedName>
</protein>